<dbReference type="EMBL" id="RSCL01000035">
    <property type="protein sequence ID" value="RUS96642.1"/>
    <property type="molecule type" value="Genomic_DNA"/>
</dbReference>
<evidence type="ECO:0000313" key="5">
    <source>
        <dbReference type="EMBL" id="RUS96642.1"/>
    </source>
</evidence>
<comment type="caution">
    <text evidence="5">The sequence shown here is derived from an EMBL/GenBank/DDBJ whole genome shotgun (WGS) entry which is preliminary data.</text>
</comment>
<reference evidence="5" key="1">
    <citation type="submission" date="2018-12" db="EMBL/GenBank/DDBJ databases">
        <authorList>
            <person name="Will S."/>
            <person name="Neumann-Schaal M."/>
            <person name="Henke P."/>
        </authorList>
    </citation>
    <scope>NUCLEOTIDE SEQUENCE</scope>
    <source>
        <strain evidence="5">PCC 7102</strain>
    </source>
</reference>
<gene>
    <name evidence="5" type="primary">yetL</name>
    <name evidence="5" type="ORF">DSM106972_086650</name>
</gene>
<evidence type="ECO:0000256" key="2">
    <source>
        <dbReference type="ARBA" id="ARBA00023125"/>
    </source>
</evidence>
<dbReference type="RefSeq" id="WP_127086669.1">
    <property type="nucleotide sequence ID" value="NZ_RSCL01000035.1"/>
</dbReference>
<keyword evidence="3" id="KW-0804">Transcription</keyword>
<dbReference type="PRINTS" id="PR00598">
    <property type="entry name" value="HTHMARR"/>
</dbReference>
<dbReference type="OrthoDB" id="162531at2"/>
<dbReference type="AlphaFoldDB" id="A0A3S1IFI7"/>
<dbReference type="InterPro" id="IPR039422">
    <property type="entry name" value="MarR/SlyA-like"/>
</dbReference>
<dbReference type="GO" id="GO:0006950">
    <property type="term" value="P:response to stress"/>
    <property type="evidence" value="ECO:0007669"/>
    <property type="project" value="TreeGrafter"/>
</dbReference>
<sequence length="171" mass="18959">MRTIPNRQAIDDLKSQYPELDVSSVEACLTFLDATSEVYAAFDIHFARYGLSIGKFTLLMQLYVAPEGLTPSEFADRVGVTRATITGLLDGLEREELVKREAHPNDRRRLIIRLTEKGKQLVAKVLPDHFCRTTGLMANLTPAEKKTLIKLLNKVQAGAPALSNPDFTSAT</sequence>
<dbReference type="GO" id="GO:0003700">
    <property type="term" value="F:DNA-binding transcription factor activity"/>
    <property type="evidence" value="ECO:0007669"/>
    <property type="project" value="InterPro"/>
</dbReference>
<dbReference type="InterPro" id="IPR036388">
    <property type="entry name" value="WH-like_DNA-bd_sf"/>
</dbReference>
<dbReference type="PROSITE" id="PS50995">
    <property type="entry name" value="HTH_MARR_2"/>
    <property type="match status" value="1"/>
</dbReference>
<dbReference type="SUPFAM" id="SSF46785">
    <property type="entry name" value="Winged helix' DNA-binding domain"/>
    <property type="match status" value="1"/>
</dbReference>
<reference evidence="5" key="2">
    <citation type="journal article" date="2019" name="Genome Biol. Evol.">
        <title>Day and night: Metabolic profiles and evolutionary relationships of six axenic non-marine cyanobacteria.</title>
        <authorList>
            <person name="Will S.E."/>
            <person name="Henke P."/>
            <person name="Boedeker C."/>
            <person name="Huang S."/>
            <person name="Brinkmann H."/>
            <person name="Rohde M."/>
            <person name="Jarek M."/>
            <person name="Friedl T."/>
            <person name="Seufert S."/>
            <person name="Schumacher M."/>
            <person name="Overmann J."/>
            <person name="Neumann-Schaal M."/>
            <person name="Petersen J."/>
        </authorList>
    </citation>
    <scope>NUCLEOTIDE SEQUENCE [LARGE SCALE GENOMIC DNA]</scope>
    <source>
        <strain evidence="5">PCC 7102</strain>
    </source>
</reference>
<dbReference type="SMART" id="SM00347">
    <property type="entry name" value="HTH_MARR"/>
    <property type="match status" value="1"/>
</dbReference>
<keyword evidence="2" id="KW-0238">DNA-binding</keyword>
<evidence type="ECO:0000256" key="1">
    <source>
        <dbReference type="ARBA" id="ARBA00023015"/>
    </source>
</evidence>
<dbReference type="GO" id="GO:0003677">
    <property type="term" value="F:DNA binding"/>
    <property type="evidence" value="ECO:0007669"/>
    <property type="project" value="UniProtKB-KW"/>
</dbReference>
<proteinExistence type="predicted"/>
<dbReference type="Gene3D" id="1.10.10.10">
    <property type="entry name" value="Winged helix-like DNA-binding domain superfamily/Winged helix DNA-binding domain"/>
    <property type="match status" value="1"/>
</dbReference>
<organism evidence="5 6">
    <name type="scientific">Dulcicalothrix desertica PCC 7102</name>
    <dbReference type="NCBI Taxonomy" id="232991"/>
    <lineage>
        <taxon>Bacteria</taxon>
        <taxon>Bacillati</taxon>
        <taxon>Cyanobacteriota</taxon>
        <taxon>Cyanophyceae</taxon>
        <taxon>Nostocales</taxon>
        <taxon>Calotrichaceae</taxon>
        <taxon>Dulcicalothrix</taxon>
    </lineage>
</organism>
<keyword evidence="6" id="KW-1185">Reference proteome</keyword>
<evidence type="ECO:0000313" key="6">
    <source>
        <dbReference type="Proteomes" id="UP000271624"/>
    </source>
</evidence>
<dbReference type="InterPro" id="IPR023187">
    <property type="entry name" value="Tscrpt_reg_MarR-type_CS"/>
</dbReference>
<evidence type="ECO:0000256" key="3">
    <source>
        <dbReference type="ARBA" id="ARBA00023163"/>
    </source>
</evidence>
<feature type="domain" description="HTH marR-type" evidence="4">
    <location>
        <begin position="1"/>
        <end position="157"/>
    </location>
</feature>
<evidence type="ECO:0000259" key="4">
    <source>
        <dbReference type="PROSITE" id="PS50995"/>
    </source>
</evidence>
<accession>A0A3S1IFI7</accession>
<dbReference type="Pfam" id="PF01047">
    <property type="entry name" value="MarR"/>
    <property type="match status" value="1"/>
</dbReference>
<dbReference type="InterPro" id="IPR036390">
    <property type="entry name" value="WH_DNA-bd_sf"/>
</dbReference>
<dbReference type="InterPro" id="IPR000835">
    <property type="entry name" value="HTH_MarR-typ"/>
</dbReference>
<dbReference type="PANTHER" id="PTHR33164:SF43">
    <property type="entry name" value="HTH-TYPE TRANSCRIPTIONAL REPRESSOR YETL"/>
    <property type="match status" value="1"/>
</dbReference>
<name>A0A3S1IFI7_9CYAN</name>
<dbReference type="PANTHER" id="PTHR33164">
    <property type="entry name" value="TRANSCRIPTIONAL REGULATOR, MARR FAMILY"/>
    <property type="match status" value="1"/>
</dbReference>
<dbReference type="Proteomes" id="UP000271624">
    <property type="component" value="Unassembled WGS sequence"/>
</dbReference>
<protein>
    <submittedName>
        <fullName evidence="5">Putative HTH-type transcriptional regulator YetL</fullName>
    </submittedName>
</protein>
<dbReference type="PROSITE" id="PS01117">
    <property type="entry name" value="HTH_MARR_1"/>
    <property type="match status" value="1"/>
</dbReference>
<keyword evidence="1" id="KW-0805">Transcription regulation</keyword>